<sequence>MALSAAQKAAQKRYKERNAERQRYYVAKSTALRFVEMASEADFAQLCERIDARRSQLEVGEKVNG</sequence>
<reference evidence="1 2" key="1">
    <citation type="submission" date="2023-02" db="EMBL/GenBank/DDBJ databases">
        <title>Genome sequence of Lacticaseibacillus sp. KACC 23028.</title>
        <authorList>
            <person name="Kim S."/>
            <person name="Heo J."/>
            <person name="Kwon S.-W."/>
        </authorList>
    </citation>
    <scope>NUCLEOTIDE SEQUENCE [LARGE SCALE GENOMIC DNA]</scope>
    <source>
        <strain evidence="1 2">KACC 23028</strain>
    </source>
</reference>
<accession>A0ABY7WT87</accession>
<dbReference type="Proteomes" id="UP001220377">
    <property type="component" value="Chromosome"/>
</dbReference>
<proteinExistence type="predicted"/>
<evidence type="ECO:0000313" key="1">
    <source>
        <dbReference type="EMBL" id="WDF83370.1"/>
    </source>
</evidence>
<protein>
    <submittedName>
        <fullName evidence="1">Uncharacterized protein</fullName>
    </submittedName>
</protein>
<keyword evidence="2" id="KW-1185">Reference proteome</keyword>
<name>A0ABY7WT87_9LACO</name>
<dbReference type="EMBL" id="CP117884">
    <property type="protein sequence ID" value="WDF83370.1"/>
    <property type="molecule type" value="Genomic_DNA"/>
</dbReference>
<dbReference type="RefSeq" id="WP_274261485.1">
    <property type="nucleotide sequence ID" value="NZ_CP117884.1"/>
</dbReference>
<organism evidence="1 2">
    <name type="scientific">Lacticaseibacillus pabuli</name>
    <dbReference type="NCBI Taxonomy" id="3025672"/>
    <lineage>
        <taxon>Bacteria</taxon>
        <taxon>Bacillati</taxon>
        <taxon>Bacillota</taxon>
        <taxon>Bacilli</taxon>
        <taxon>Lactobacillales</taxon>
        <taxon>Lactobacillaceae</taxon>
        <taxon>Lacticaseibacillus</taxon>
    </lineage>
</organism>
<evidence type="ECO:0000313" key="2">
    <source>
        <dbReference type="Proteomes" id="UP001220377"/>
    </source>
</evidence>
<gene>
    <name evidence="1" type="ORF">PQ472_03785</name>
</gene>